<dbReference type="AlphaFoldDB" id="A0A9P6ZG49"/>
<name>A0A9P6ZG49_9AGAM</name>
<dbReference type="EMBL" id="JABBWD010000120">
    <property type="protein sequence ID" value="KAG1764690.1"/>
    <property type="molecule type" value="Genomic_DNA"/>
</dbReference>
<reference evidence="1" key="1">
    <citation type="journal article" date="2020" name="New Phytol.">
        <title>Comparative genomics reveals dynamic genome evolution in host specialist ectomycorrhizal fungi.</title>
        <authorList>
            <person name="Lofgren L.A."/>
            <person name="Nguyen N.H."/>
            <person name="Vilgalys R."/>
            <person name="Ruytinx J."/>
            <person name="Liao H.L."/>
            <person name="Branco S."/>
            <person name="Kuo A."/>
            <person name="LaButti K."/>
            <person name="Lipzen A."/>
            <person name="Andreopoulos W."/>
            <person name="Pangilinan J."/>
            <person name="Riley R."/>
            <person name="Hundley H."/>
            <person name="Na H."/>
            <person name="Barry K."/>
            <person name="Grigoriev I.V."/>
            <person name="Stajich J.E."/>
            <person name="Kennedy P.G."/>
        </authorList>
    </citation>
    <scope>NUCLEOTIDE SEQUENCE</scope>
    <source>
        <strain evidence="1">DOB743</strain>
    </source>
</reference>
<sequence length="302" mass="33842">MTRKASVSSSVRDFIAFFNSMIISSSGMFVKEWCRGLRLTKILKAKAPARVLRTTWSYPHRRLRLSTLGTTFLPFPRSKRPGFLVERNWSLRPPPQGGLCNPLAHLHEVSSCQATLPPCIRLRTSSVSFPSPQEAQRYPRKPPHGLVRYHQEGNPASLSGLIESPESPSTLYQASPVVIQVFQCTKTISVLEDVLDETSRLCNCYTGIDITKYKHSSYQWCIGGVRECERVHWIYERVRGRMQEGMREDARGCAGCMRGSSLGRVSRSSVARAAQSHAPHRVYQAHSGASRPFLLGGGHMKV</sequence>
<gene>
    <name evidence="1" type="ORF">EV702DRAFT_1051260</name>
</gene>
<comment type="caution">
    <text evidence="1">The sequence shown here is derived from an EMBL/GenBank/DDBJ whole genome shotgun (WGS) entry which is preliminary data.</text>
</comment>
<keyword evidence="2" id="KW-1185">Reference proteome</keyword>
<accession>A0A9P6ZG49</accession>
<evidence type="ECO:0000313" key="1">
    <source>
        <dbReference type="EMBL" id="KAG1764690.1"/>
    </source>
</evidence>
<protein>
    <submittedName>
        <fullName evidence="1">Uncharacterized protein</fullName>
    </submittedName>
</protein>
<organism evidence="1 2">
    <name type="scientific">Suillus placidus</name>
    <dbReference type="NCBI Taxonomy" id="48579"/>
    <lineage>
        <taxon>Eukaryota</taxon>
        <taxon>Fungi</taxon>
        <taxon>Dikarya</taxon>
        <taxon>Basidiomycota</taxon>
        <taxon>Agaricomycotina</taxon>
        <taxon>Agaricomycetes</taxon>
        <taxon>Agaricomycetidae</taxon>
        <taxon>Boletales</taxon>
        <taxon>Suillineae</taxon>
        <taxon>Suillaceae</taxon>
        <taxon>Suillus</taxon>
    </lineage>
</organism>
<evidence type="ECO:0000313" key="2">
    <source>
        <dbReference type="Proteomes" id="UP000714275"/>
    </source>
</evidence>
<proteinExistence type="predicted"/>
<dbReference type="Proteomes" id="UP000714275">
    <property type="component" value="Unassembled WGS sequence"/>
</dbReference>